<dbReference type="Proteomes" id="UP001630969">
    <property type="component" value="Unassembled WGS sequence"/>
</dbReference>
<feature type="transmembrane region" description="Helical" evidence="8">
    <location>
        <begin position="247"/>
        <end position="268"/>
    </location>
</feature>
<keyword evidence="5 8" id="KW-0472">Membrane</keyword>
<evidence type="ECO:0000256" key="2">
    <source>
        <dbReference type="ARBA" id="ARBA00022475"/>
    </source>
</evidence>
<dbReference type="InterPro" id="IPR050790">
    <property type="entry name" value="ExbB/TolQ_transport"/>
</dbReference>
<dbReference type="EMBL" id="JBGXBU010000007">
    <property type="protein sequence ID" value="MFM4894199.1"/>
    <property type="molecule type" value="Genomic_DNA"/>
</dbReference>
<name>A0ABW9GSS8_9GAMM</name>
<feature type="transmembrane region" description="Helical" evidence="8">
    <location>
        <begin position="333"/>
        <end position="355"/>
    </location>
</feature>
<dbReference type="GeneID" id="97221471"/>
<gene>
    <name evidence="11" type="ORF">ACEUDJ_15195</name>
</gene>
<keyword evidence="6" id="KW-0653">Protein transport</keyword>
<feature type="coiled-coil region" evidence="7">
    <location>
        <begin position="37"/>
        <end position="71"/>
    </location>
</feature>
<protein>
    <submittedName>
        <fullName evidence="11">MotA/TolQ/ExbB proton channel family protein</fullName>
    </submittedName>
</protein>
<sequence length="429" mass="45399">MKQLPLIIALMLAQPALANENWQAQEQLREQEASQELGEVSKSLASARARLNAAQQQSKQLASEFADNEKRLGELKAQWQQAASDMDQVFAVARQGAGDAVKLLGSSAMQGQFADRLLPLQQMSREQDVPDRAALAQLPALLMQEIAGSAQVTRFEAEVLDGQGASATQQVTRIGSFMLVGQDGLLQAGADGLAPVLGLPASLNGAALSYGGAEGEAAVIDPSHGVLLAMQTQAPSLWQQIQQGGKVGAIIVLLAVIGLGIAAVRLWSLSRELGRVRRQLASGDYHADNALGRVLLVADKHPEIPMETLELRLDEAILQETPRLERGLGMVKVIAALAPMLGLLGTVTGMIGTFQSITLFGTGDPKIMAGGISMALITTVMGLVAAIPLILSHSLLQSRFVELSNVLEQQVAGILAERAEGKVRTERAA</sequence>
<organism evidence="11 12">
    <name type="scientific">Aeromonas bivalvium</name>
    <dbReference type="NCBI Taxonomy" id="440079"/>
    <lineage>
        <taxon>Bacteria</taxon>
        <taxon>Pseudomonadati</taxon>
        <taxon>Pseudomonadota</taxon>
        <taxon>Gammaproteobacteria</taxon>
        <taxon>Aeromonadales</taxon>
        <taxon>Aeromonadaceae</taxon>
        <taxon>Aeromonas</taxon>
    </lineage>
</organism>
<feature type="signal peptide" evidence="9">
    <location>
        <begin position="1"/>
        <end position="18"/>
    </location>
</feature>
<keyword evidence="6" id="KW-0813">Transport</keyword>
<reference evidence="11 12" key="1">
    <citation type="submission" date="2024-09" db="EMBL/GenBank/DDBJ databases">
        <title>Aeromonas strains Genome sequencing and assembly.</title>
        <authorList>
            <person name="Hu X."/>
            <person name="Tang B."/>
        </authorList>
    </citation>
    <scope>NUCLEOTIDE SEQUENCE [LARGE SCALE GENOMIC DNA]</scope>
    <source>
        <strain evidence="11 12">NB23SCDHY001</strain>
    </source>
</reference>
<dbReference type="InterPro" id="IPR002898">
    <property type="entry name" value="MotA_ExbB_proton_chnl"/>
</dbReference>
<keyword evidence="9" id="KW-0732">Signal</keyword>
<keyword evidence="2" id="KW-1003">Cell membrane</keyword>
<evidence type="ECO:0000256" key="1">
    <source>
        <dbReference type="ARBA" id="ARBA00004651"/>
    </source>
</evidence>
<keyword evidence="12" id="KW-1185">Reference proteome</keyword>
<dbReference type="PANTHER" id="PTHR30625:SF11">
    <property type="entry name" value="MOTA_TOLQ_EXBB PROTON CHANNEL DOMAIN-CONTAINING PROTEIN"/>
    <property type="match status" value="1"/>
</dbReference>
<dbReference type="InterPro" id="IPR017270">
    <property type="entry name" value="MotA/TolQ/ExbB-rel"/>
</dbReference>
<proteinExistence type="inferred from homology"/>
<dbReference type="PANTHER" id="PTHR30625">
    <property type="entry name" value="PROTEIN TOLQ"/>
    <property type="match status" value="1"/>
</dbReference>
<comment type="subcellular location">
    <subcellularLocation>
        <location evidence="1">Cell membrane</location>
        <topology evidence="1">Multi-pass membrane protein</topology>
    </subcellularLocation>
    <subcellularLocation>
        <location evidence="6">Membrane</location>
        <topology evidence="6">Multi-pass membrane protein</topology>
    </subcellularLocation>
</comment>
<evidence type="ECO:0000256" key="9">
    <source>
        <dbReference type="SAM" id="SignalP"/>
    </source>
</evidence>
<feature type="transmembrane region" description="Helical" evidence="8">
    <location>
        <begin position="367"/>
        <end position="391"/>
    </location>
</feature>
<keyword evidence="7" id="KW-0175">Coiled coil</keyword>
<evidence type="ECO:0000256" key="6">
    <source>
        <dbReference type="RuleBase" id="RU004057"/>
    </source>
</evidence>
<evidence type="ECO:0000256" key="4">
    <source>
        <dbReference type="ARBA" id="ARBA00022989"/>
    </source>
</evidence>
<keyword evidence="4 8" id="KW-1133">Transmembrane helix</keyword>
<evidence type="ECO:0000256" key="5">
    <source>
        <dbReference type="ARBA" id="ARBA00023136"/>
    </source>
</evidence>
<feature type="domain" description="MotA/TolQ/ExbB proton channel" evidence="10">
    <location>
        <begin position="302"/>
        <end position="408"/>
    </location>
</feature>
<evidence type="ECO:0000259" key="10">
    <source>
        <dbReference type="Pfam" id="PF01618"/>
    </source>
</evidence>
<feature type="chain" id="PRO_5047032340" evidence="9">
    <location>
        <begin position="19"/>
        <end position="429"/>
    </location>
</feature>
<dbReference type="Pfam" id="PF01618">
    <property type="entry name" value="MotA_ExbB"/>
    <property type="match status" value="1"/>
</dbReference>
<evidence type="ECO:0000256" key="7">
    <source>
        <dbReference type="SAM" id="Coils"/>
    </source>
</evidence>
<dbReference type="RefSeq" id="WP_111874376.1">
    <property type="nucleotide sequence ID" value="NZ_JBGWZZ010000010.1"/>
</dbReference>
<evidence type="ECO:0000256" key="3">
    <source>
        <dbReference type="ARBA" id="ARBA00022692"/>
    </source>
</evidence>
<comment type="caution">
    <text evidence="11">The sequence shown here is derived from an EMBL/GenBank/DDBJ whole genome shotgun (WGS) entry which is preliminary data.</text>
</comment>
<accession>A0ABW9GSS8</accession>
<evidence type="ECO:0000313" key="11">
    <source>
        <dbReference type="EMBL" id="MFM4894199.1"/>
    </source>
</evidence>
<evidence type="ECO:0000256" key="8">
    <source>
        <dbReference type="SAM" id="Phobius"/>
    </source>
</evidence>
<dbReference type="PIRSF" id="PIRSF037714">
    <property type="entry name" value="TolR"/>
    <property type="match status" value="1"/>
</dbReference>
<comment type="similarity">
    <text evidence="6">Belongs to the exbB/tolQ family.</text>
</comment>
<evidence type="ECO:0000313" key="12">
    <source>
        <dbReference type="Proteomes" id="UP001630969"/>
    </source>
</evidence>
<keyword evidence="3 8" id="KW-0812">Transmembrane</keyword>